<organism evidence="2 3">
    <name type="scientific">Proteiniclasticum aestuarii</name>
    <dbReference type="NCBI Taxonomy" id="2817862"/>
    <lineage>
        <taxon>Bacteria</taxon>
        <taxon>Bacillati</taxon>
        <taxon>Bacillota</taxon>
        <taxon>Clostridia</taxon>
        <taxon>Eubacteriales</taxon>
        <taxon>Clostridiaceae</taxon>
        <taxon>Proteiniclasticum</taxon>
    </lineage>
</organism>
<dbReference type="Pfam" id="PF00583">
    <property type="entry name" value="Acetyltransf_1"/>
    <property type="match status" value="1"/>
</dbReference>
<dbReference type="Gene3D" id="3.40.630.30">
    <property type="match status" value="1"/>
</dbReference>
<dbReference type="RefSeq" id="WP_207599509.1">
    <property type="nucleotide sequence ID" value="NZ_JAFNJU010000005.1"/>
</dbReference>
<dbReference type="PROSITE" id="PS51186">
    <property type="entry name" value="GNAT"/>
    <property type="match status" value="1"/>
</dbReference>
<dbReference type="Proteomes" id="UP000664218">
    <property type="component" value="Unassembled WGS sequence"/>
</dbReference>
<feature type="domain" description="N-acetyltransferase" evidence="1">
    <location>
        <begin position="4"/>
        <end position="178"/>
    </location>
</feature>
<accession>A0A939KKT8</accession>
<dbReference type="AlphaFoldDB" id="A0A939KKT8"/>
<dbReference type="InterPro" id="IPR000182">
    <property type="entry name" value="GNAT_dom"/>
</dbReference>
<dbReference type="GO" id="GO:0016747">
    <property type="term" value="F:acyltransferase activity, transferring groups other than amino-acyl groups"/>
    <property type="evidence" value="ECO:0007669"/>
    <property type="project" value="InterPro"/>
</dbReference>
<evidence type="ECO:0000259" key="1">
    <source>
        <dbReference type="PROSITE" id="PS51186"/>
    </source>
</evidence>
<protein>
    <submittedName>
        <fullName evidence="2">GNAT family N-acetyltransferase</fullName>
    </submittedName>
</protein>
<reference evidence="2" key="1">
    <citation type="submission" date="2021-03" db="EMBL/GenBank/DDBJ databases">
        <title>Proteiniclasticum marinus sp. nov., isolated from tidal flat sediment.</title>
        <authorList>
            <person name="Namirimu T."/>
            <person name="Yang J.-A."/>
            <person name="Yang S.-H."/>
            <person name="Kim Y.-J."/>
            <person name="Kwon K.K."/>
        </authorList>
    </citation>
    <scope>NUCLEOTIDE SEQUENCE</scope>
    <source>
        <strain evidence="2">SCR006</strain>
    </source>
</reference>
<evidence type="ECO:0000313" key="2">
    <source>
        <dbReference type="EMBL" id="MBO1264990.1"/>
    </source>
</evidence>
<dbReference type="InterPro" id="IPR016181">
    <property type="entry name" value="Acyl_CoA_acyltransferase"/>
</dbReference>
<dbReference type="CDD" id="cd04301">
    <property type="entry name" value="NAT_SF"/>
    <property type="match status" value="1"/>
</dbReference>
<gene>
    <name evidence="2" type="ORF">J3A84_08115</name>
</gene>
<name>A0A939KKT8_9CLOT</name>
<dbReference type="SUPFAM" id="SSF55729">
    <property type="entry name" value="Acyl-CoA N-acyltransferases (Nat)"/>
    <property type="match status" value="1"/>
</dbReference>
<evidence type="ECO:0000313" key="3">
    <source>
        <dbReference type="Proteomes" id="UP000664218"/>
    </source>
</evidence>
<sequence length="179" mass="20653">MNNIIYRPLQLEECHRISEIDASQFIHRAYREVNGRRSLVDISYQDPTWPEGYEAHLHALHKTLSDDGAAIGAFSEEGALLGFISLNRPFFGKTCHHVLLDQLFITLSHRRKGIGKALFQKAADIARIWKADKLYICAGSAEETVHFYFALGCREASEIHKEYYENDPRDFQLEYDLHL</sequence>
<dbReference type="EMBL" id="JAFNJU010000005">
    <property type="protein sequence ID" value="MBO1264990.1"/>
    <property type="molecule type" value="Genomic_DNA"/>
</dbReference>
<keyword evidence="3" id="KW-1185">Reference proteome</keyword>
<comment type="caution">
    <text evidence="2">The sequence shown here is derived from an EMBL/GenBank/DDBJ whole genome shotgun (WGS) entry which is preliminary data.</text>
</comment>
<proteinExistence type="predicted"/>